<feature type="compositionally biased region" description="Acidic residues" evidence="1">
    <location>
        <begin position="140"/>
        <end position="161"/>
    </location>
</feature>
<feature type="region of interest" description="Disordered" evidence="1">
    <location>
        <begin position="176"/>
        <end position="240"/>
    </location>
</feature>
<evidence type="ECO:0000313" key="3">
    <source>
        <dbReference type="Proteomes" id="UP001316803"/>
    </source>
</evidence>
<name>A0AAN8IAM6_9EURO</name>
<comment type="caution">
    <text evidence="2">The sequence shown here is derived from an EMBL/GenBank/DDBJ whole genome shotgun (WGS) entry which is preliminary data.</text>
</comment>
<proteinExistence type="predicted"/>
<accession>A0AAN8IAM6</accession>
<feature type="compositionally biased region" description="Basic residues" evidence="1">
    <location>
        <begin position="24"/>
        <end position="35"/>
    </location>
</feature>
<feature type="compositionally biased region" description="Low complexity" evidence="1">
    <location>
        <begin position="42"/>
        <end position="51"/>
    </location>
</feature>
<sequence length="240" mass="25503">MTTSSTPTASHQTMSQPQADKPPARHSNKRRRISPVHKSATDETTSSSGSDSETEAYPAPQLKAANAADTGEDTSSSGSSDSDSDPDSEARTVQTSSPLHTINSDIPTTDKQLPPTTNIHNRLTSFFSQLAEQRANPDAAMDEIIEEGSSDSGYEDGEEEDGKQYVELDLALGVLSEEPGGEGGEEVRIHGREGGSEPDEDEEVGDADRGSGVLQTLRSIADGGNVKTTKTKKRKVEEVT</sequence>
<protein>
    <submittedName>
        <fullName evidence="2">Uncharacterized protein</fullName>
    </submittedName>
</protein>
<evidence type="ECO:0000256" key="1">
    <source>
        <dbReference type="SAM" id="MobiDB-lite"/>
    </source>
</evidence>
<gene>
    <name evidence="2" type="ORF">OHC33_003401</name>
</gene>
<feature type="compositionally biased region" description="Polar residues" evidence="1">
    <location>
        <begin position="1"/>
        <end position="18"/>
    </location>
</feature>
<feature type="region of interest" description="Disordered" evidence="1">
    <location>
        <begin position="1"/>
        <end position="163"/>
    </location>
</feature>
<dbReference type="EMBL" id="JAKLMC020000006">
    <property type="protein sequence ID" value="KAK5955760.1"/>
    <property type="molecule type" value="Genomic_DNA"/>
</dbReference>
<organism evidence="2 3">
    <name type="scientific">Knufia fluminis</name>
    <dbReference type="NCBI Taxonomy" id="191047"/>
    <lineage>
        <taxon>Eukaryota</taxon>
        <taxon>Fungi</taxon>
        <taxon>Dikarya</taxon>
        <taxon>Ascomycota</taxon>
        <taxon>Pezizomycotina</taxon>
        <taxon>Eurotiomycetes</taxon>
        <taxon>Chaetothyriomycetidae</taxon>
        <taxon>Chaetothyriales</taxon>
        <taxon>Trichomeriaceae</taxon>
        <taxon>Knufia</taxon>
    </lineage>
</organism>
<dbReference type="InterPro" id="IPR027921">
    <property type="entry name" value="NOPCHAP1"/>
</dbReference>
<dbReference type="Proteomes" id="UP001316803">
    <property type="component" value="Unassembled WGS sequence"/>
</dbReference>
<feature type="compositionally biased region" description="Acidic residues" evidence="1">
    <location>
        <begin position="196"/>
        <end position="205"/>
    </location>
</feature>
<dbReference type="Pfam" id="PF15370">
    <property type="entry name" value="NOPCHAP1"/>
    <property type="match status" value="1"/>
</dbReference>
<feature type="compositionally biased region" description="Polar residues" evidence="1">
    <location>
        <begin position="91"/>
        <end position="131"/>
    </location>
</feature>
<feature type="compositionally biased region" description="Basic and acidic residues" evidence="1">
    <location>
        <begin position="185"/>
        <end position="195"/>
    </location>
</feature>
<dbReference type="AlphaFoldDB" id="A0AAN8IAM6"/>
<keyword evidence="3" id="KW-1185">Reference proteome</keyword>
<reference evidence="2 3" key="1">
    <citation type="submission" date="2022-12" db="EMBL/GenBank/DDBJ databases">
        <title>Genomic features and morphological characterization of a novel Knufia sp. strain isolated from spacecraft assembly facility.</title>
        <authorList>
            <person name="Teixeira M."/>
            <person name="Chander A.M."/>
            <person name="Stajich J.E."/>
            <person name="Venkateswaran K."/>
        </authorList>
    </citation>
    <scope>NUCLEOTIDE SEQUENCE [LARGE SCALE GENOMIC DNA]</scope>
    <source>
        <strain evidence="2 3">FJI-L2-BK-P2</strain>
    </source>
</reference>
<evidence type="ECO:0000313" key="2">
    <source>
        <dbReference type="EMBL" id="KAK5955760.1"/>
    </source>
</evidence>
<dbReference type="GO" id="GO:0000492">
    <property type="term" value="P:box C/D snoRNP assembly"/>
    <property type="evidence" value="ECO:0007669"/>
    <property type="project" value="InterPro"/>
</dbReference>